<name>A0ABY2BJ34_9ACTN</name>
<dbReference type="InterPro" id="IPR037401">
    <property type="entry name" value="SnoaL-like"/>
</dbReference>
<evidence type="ECO:0000313" key="2">
    <source>
        <dbReference type="EMBL" id="TCO21935.1"/>
    </source>
</evidence>
<sequence length="127" mass="14214">MPPSLEDNKATVLDFYEVGLNQRDFEAASKLIGPRYVQHNPLIADGIEGFRDFLGYLATEFPQLRAEVKSVFADGDYVIGHVHGIRVPGQRGTAIVDIFRLEDGKIVEHWDVMQPIPEDAANQNGMF</sequence>
<dbReference type="InterPro" id="IPR032710">
    <property type="entry name" value="NTF2-like_dom_sf"/>
</dbReference>
<dbReference type="InterPro" id="IPR009959">
    <property type="entry name" value="Cyclase_SnoaL-like"/>
</dbReference>
<dbReference type="SUPFAM" id="SSF54427">
    <property type="entry name" value="NTF2-like"/>
    <property type="match status" value="1"/>
</dbReference>
<protein>
    <submittedName>
        <fullName evidence="2">SnoaL-like aldol condensation-catalyzing enzyme</fullName>
    </submittedName>
</protein>
<organism evidence="2 3">
    <name type="scientific">Kribbella orskensis</name>
    <dbReference type="NCBI Taxonomy" id="2512216"/>
    <lineage>
        <taxon>Bacteria</taxon>
        <taxon>Bacillati</taxon>
        <taxon>Actinomycetota</taxon>
        <taxon>Actinomycetes</taxon>
        <taxon>Propionibacteriales</taxon>
        <taxon>Kribbellaceae</taxon>
        <taxon>Kribbella</taxon>
    </lineage>
</organism>
<dbReference type="Proteomes" id="UP000295818">
    <property type="component" value="Unassembled WGS sequence"/>
</dbReference>
<accession>A0ABY2BJ34</accession>
<dbReference type="Pfam" id="PF12680">
    <property type="entry name" value="SnoaL_2"/>
    <property type="match status" value="1"/>
</dbReference>
<keyword evidence="3" id="KW-1185">Reference proteome</keyword>
<dbReference type="EMBL" id="SLWM01000007">
    <property type="protein sequence ID" value="TCO21935.1"/>
    <property type="molecule type" value="Genomic_DNA"/>
</dbReference>
<proteinExistence type="predicted"/>
<dbReference type="PANTHER" id="PTHR38436">
    <property type="entry name" value="POLYKETIDE CYCLASE SNOAL-LIKE DOMAIN"/>
    <property type="match status" value="1"/>
</dbReference>
<feature type="domain" description="SnoaL-like" evidence="1">
    <location>
        <begin position="12"/>
        <end position="109"/>
    </location>
</feature>
<dbReference type="RefSeq" id="WP_132190470.1">
    <property type="nucleotide sequence ID" value="NZ_SLWM01000007.1"/>
</dbReference>
<comment type="caution">
    <text evidence="2">The sequence shown here is derived from an EMBL/GenBank/DDBJ whole genome shotgun (WGS) entry which is preliminary data.</text>
</comment>
<evidence type="ECO:0000313" key="3">
    <source>
        <dbReference type="Proteomes" id="UP000295818"/>
    </source>
</evidence>
<dbReference type="PANTHER" id="PTHR38436:SF1">
    <property type="entry name" value="ESTER CYCLASE"/>
    <property type="match status" value="1"/>
</dbReference>
<reference evidence="2 3" key="1">
    <citation type="journal article" date="2015" name="Stand. Genomic Sci.">
        <title>Genomic Encyclopedia of Bacterial and Archaeal Type Strains, Phase III: the genomes of soil and plant-associated and newly described type strains.</title>
        <authorList>
            <person name="Whitman W.B."/>
            <person name="Woyke T."/>
            <person name="Klenk H.P."/>
            <person name="Zhou Y."/>
            <person name="Lilburn T.G."/>
            <person name="Beck B.J."/>
            <person name="De Vos P."/>
            <person name="Vandamme P."/>
            <person name="Eisen J.A."/>
            <person name="Garrity G."/>
            <person name="Hugenholtz P."/>
            <person name="Kyrpides N.C."/>
        </authorList>
    </citation>
    <scope>NUCLEOTIDE SEQUENCE [LARGE SCALE GENOMIC DNA]</scope>
    <source>
        <strain evidence="2 3">VKM Ac-2538</strain>
    </source>
</reference>
<dbReference type="Gene3D" id="3.10.450.50">
    <property type="match status" value="1"/>
</dbReference>
<evidence type="ECO:0000259" key="1">
    <source>
        <dbReference type="Pfam" id="PF12680"/>
    </source>
</evidence>
<gene>
    <name evidence="2" type="ORF">EV644_107258</name>
</gene>